<comment type="similarity">
    <text evidence="1">Belongs to the peptidase S28 family.</text>
</comment>
<dbReference type="PROSITE" id="PS51257">
    <property type="entry name" value="PROKAR_LIPOPROTEIN"/>
    <property type="match status" value="1"/>
</dbReference>
<dbReference type="Gene3D" id="1.20.120.980">
    <property type="entry name" value="Serine carboxypeptidase S28, SKS domain"/>
    <property type="match status" value="1"/>
</dbReference>
<evidence type="ECO:0008006" key="8">
    <source>
        <dbReference type="Google" id="ProtNLM"/>
    </source>
</evidence>
<organism evidence="7">
    <name type="scientific">Homalodisca liturata</name>
    <dbReference type="NCBI Taxonomy" id="320908"/>
    <lineage>
        <taxon>Eukaryota</taxon>
        <taxon>Metazoa</taxon>
        <taxon>Ecdysozoa</taxon>
        <taxon>Arthropoda</taxon>
        <taxon>Hexapoda</taxon>
        <taxon>Insecta</taxon>
        <taxon>Pterygota</taxon>
        <taxon>Neoptera</taxon>
        <taxon>Paraneoptera</taxon>
        <taxon>Hemiptera</taxon>
        <taxon>Auchenorrhyncha</taxon>
        <taxon>Membracoidea</taxon>
        <taxon>Cicadellidae</taxon>
        <taxon>Cicadellinae</taxon>
        <taxon>Proconiini</taxon>
        <taxon>Homalodisca</taxon>
    </lineage>
</organism>
<keyword evidence="2" id="KW-0645">Protease</keyword>
<keyword evidence="4" id="KW-0378">Hydrolase</keyword>
<dbReference type="Pfam" id="PF05577">
    <property type="entry name" value="Peptidase_S28"/>
    <property type="match status" value="1"/>
</dbReference>
<name>A0A1B6JRB9_9HEMI</name>
<dbReference type="AlphaFoldDB" id="A0A1B6JRB9"/>
<dbReference type="EMBL" id="GECU01005922">
    <property type="protein sequence ID" value="JAT01785.1"/>
    <property type="molecule type" value="Transcribed_RNA"/>
</dbReference>
<evidence type="ECO:0000256" key="4">
    <source>
        <dbReference type="ARBA" id="ARBA00022801"/>
    </source>
</evidence>
<keyword evidence="5" id="KW-0325">Glycoprotein</keyword>
<dbReference type="Gene3D" id="3.40.50.1820">
    <property type="entry name" value="alpha/beta hydrolase"/>
    <property type="match status" value="1"/>
</dbReference>
<accession>A0A1B6JRB9</accession>
<evidence type="ECO:0000313" key="7">
    <source>
        <dbReference type="EMBL" id="JAT01785.1"/>
    </source>
</evidence>
<dbReference type="InterPro" id="IPR042269">
    <property type="entry name" value="Ser_carbopepase_S28_SKS"/>
</dbReference>
<evidence type="ECO:0000256" key="1">
    <source>
        <dbReference type="ARBA" id="ARBA00011079"/>
    </source>
</evidence>
<dbReference type="SUPFAM" id="SSF53474">
    <property type="entry name" value="alpha/beta-Hydrolases"/>
    <property type="match status" value="1"/>
</dbReference>
<proteinExistence type="inferred from homology"/>
<evidence type="ECO:0000256" key="2">
    <source>
        <dbReference type="ARBA" id="ARBA00022670"/>
    </source>
</evidence>
<dbReference type="InterPro" id="IPR029058">
    <property type="entry name" value="AB_hydrolase_fold"/>
</dbReference>
<dbReference type="FunFam" id="1.20.120.980:FF:000003">
    <property type="entry name" value="Serine protease 16"/>
    <property type="match status" value="1"/>
</dbReference>
<dbReference type="InterPro" id="IPR008758">
    <property type="entry name" value="Peptidase_S28"/>
</dbReference>
<dbReference type="PANTHER" id="PTHR11010">
    <property type="entry name" value="PROTEASE S28 PRO-X CARBOXYPEPTIDASE-RELATED"/>
    <property type="match status" value="1"/>
</dbReference>
<protein>
    <recommendedName>
        <fullName evidence="8">Serine protease K12H4.7</fullName>
    </recommendedName>
</protein>
<evidence type="ECO:0000256" key="5">
    <source>
        <dbReference type="ARBA" id="ARBA00023180"/>
    </source>
</evidence>
<dbReference type="PANTHER" id="PTHR11010:SF117">
    <property type="entry name" value="SERINE PROTEASE 16"/>
    <property type="match status" value="1"/>
</dbReference>
<feature type="chain" id="PRO_5008586048" description="Serine protease K12H4.7" evidence="6">
    <location>
        <begin position="27"/>
        <end position="502"/>
    </location>
</feature>
<gene>
    <name evidence="7" type="ORF">g.16719</name>
</gene>
<feature type="signal peptide" evidence="6">
    <location>
        <begin position="1"/>
        <end position="26"/>
    </location>
</feature>
<evidence type="ECO:0000256" key="6">
    <source>
        <dbReference type="SAM" id="SignalP"/>
    </source>
</evidence>
<dbReference type="GO" id="GO:0070008">
    <property type="term" value="F:serine-type exopeptidase activity"/>
    <property type="evidence" value="ECO:0007669"/>
    <property type="project" value="InterPro"/>
</dbReference>
<reference evidence="7" key="1">
    <citation type="submission" date="2015-11" db="EMBL/GenBank/DDBJ databases">
        <title>De novo transcriptome assembly of four potential Pierce s Disease insect vectors from Arizona vineyards.</title>
        <authorList>
            <person name="Tassone E.E."/>
        </authorList>
    </citation>
    <scope>NUCLEOTIDE SEQUENCE</scope>
</reference>
<dbReference type="GO" id="GO:0008239">
    <property type="term" value="F:dipeptidyl-peptidase activity"/>
    <property type="evidence" value="ECO:0007669"/>
    <property type="project" value="TreeGrafter"/>
</dbReference>
<dbReference type="GO" id="GO:0006508">
    <property type="term" value="P:proteolysis"/>
    <property type="evidence" value="ECO:0007669"/>
    <property type="project" value="UniProtKB-KW"/>
</dbReference>
<keyword evidence="3 6" id="KW-0732">Signal</keyword>
<evidence type="ECO:0000256" key="3">
    <source>
        <dbReference type="ARBA" id="ARBA00022729"/>
    </source>
</evidence>
<sequence length="502" mass="56683">MWSKMNLPSNRSTWFLLISLFASCNGFLKIQNRRGVYGMLGIPPLRPTNIALPPDQWFTQILDHFDPTNTKTWLQRYQVFEHYHVPGGPVFLMIGGEGEASAKWMVEGAWVDYAKKYKALMFQLEHRFYGKSHPTSDTSVKNLYYLSSEQALADLAYFIQAMNSQYKLPTNTKWITFGGSYPGNLAAWVRFKYPHLVHASMSASGPVLAKIDFFEYMDVVKDALETHSHSCVEAVQVANSHVNLLLRHPIGQKSIEKDFRLCDPINADNTNDVANLLESLAGNFAGVVQYNKDNRVSRAGLVSNITIDTLCDIMVNETIGTPHIRYATVNSLLMAHNNETCLDYKYDKMIKQLQNTTWEAAKDGARTWTYQTCTEFGYFQTAESNRSLFGQDFPVDFFIQQCADIFGKEFTKELLVKAVQRSNTFYGGLDLQATRVVYVHGSIDPWHALGITKTKIPKSPAIFINGTAHCANMYPPADTDLPALTAAREEISALIGQWLQEL</sequence>